<gene>
    <name evidence="2" type="ORF">ESZ91_05315</name>
</gene>
<keyword evidence="1" id="KW-0732">Signal</keyword>
<reference evidence="2 3" key="1">
    <citation type="journal article" date="2019" name="Gut">
        <title>Antibiotics-induced monodominance of a novel gut bacterial order.</title>
        <authorList>
            <person name="Hildebrand F."/>
            <person name="Moitinho-Silva L."/>
            <person name="Blasche S."/>
            <person name="Jahn M.T."/>
            <person name="Gossmann T.I."/>
            <person name="Heuerta-Cepas J."/>
            <person name="Hercog R."/>
            <person name="Luetge M."/>
            <person name="Bahram M."/>
            <person name="Pryszlak A."/>
            <person name="Alves R.J."/>
            <person name="Waszak S.M."/>
            <person name="Zhu A."/>
            <person name="Ye L."/>
            <person name="Costea P.I."/>
            <person name="Aalvink S."/>
            <person name="Belzer C."/>
            <person name="Forslund S.K."/>
            <person name="Sunagawa S."/>
            <person name="Hentschel U."/>
            <person name="Merten C."/>
            <person name="Patil K.R."/>
            <person name="Benes V."/>
            <person name="Bork P."/>
        </authorList>
    </citation>
    <scope>NUCLEOTIDE SEQUENCE [LARGE SCALE GENOMIC DNA]</scope>
    <source>
        <strain evidence="2 3">HDS1380</strain>
    </source>
</reference>
<evidence type="ECO:0000256" key="1">
    <source>
        <dbReference type="SAM" id="SignalP"/>
    </source>
</evidence>
<organism evidence="2 3">
    <name type="scientific">Candidatus Borkfalkia ceftriaxoniphila</name>
    <dbReference type="NCBI Taxonomy" id="2508949"/>
    <lineage>
        <taxon>Bacteria</taxon>
        <taxon>Bacillati</taxon>
        <taxon>Bacillota</taxon>
        <taxon>Clostridia</taxon>
        <taxon>Christensenellales</taxon>
        <taxon>Christensenellaceae</taxon>
        <taxon>Candidatus Borkfalkia</taxon>
    </lineage>
</organism>
<dbReference type="PROSITE" id="PS51257">
    <property type="entry name" value="PROKAR_LIPOPROTEIN"/>
    <property type="match status" value="1"/>
</dbReference>
<name>A0A4Q2KCQ9_9FIRM</name>
<evidence type="ECO:0000313" key="3">
    <source>
        <dbReference type="Proteomes" id="UP000291269"/>
    </source>
</evidence>
<dbReference type="OrthoDB" id="238428at2"/>
<dbReference type="AlphaFoldDB" id="A0A4Q2KCQ9"/>
<feature type="chain" id="PRO_5038465015" evidence="1">
    <location>
        <begin position="23"/>
        <end position="445"/>
    </location>
</feature>
<dbReference type="EMBL" id="SDOZ01000002">
    <property type="protein sequence ID" value="RXZ61809.1"/>
    <property type="molecule type" value="Genomic_DNA"/>
</dbReference>
<feature type="signal peptide" evidence="1">
    <location>
        <begin position="1"/>
        <end position="22"/>
    </location>
</feature>
<comment type="caution">
    <text evidence="2">The sequence shown here is derived from an EMBL/GenBank/DDBJ whole genome shotgun (WGS) entry which is preliminary data.</text>
</comment>
<sequence>MKIKRWAVLLLTACLMSLPLLGGCEKEYEDLRDDKYITMVFTNTHYEEVESYAPEMKYLLGENDPSTGRMYAAGYIGPMLLTQSIEQMQEEVNMAFDMAEKFNIPVYFQLDDINNYTTLFGGDAEVKYWEDPSMCEWIAFPEEGEEYGGQNKYGELPRFWYNWGSWRVANPVPNFASQKFRELIVHNLKEGFLKPLNERYTKLKKEDKAYLFAGCAVGWETHIPDYSADNRMLNLSVNNLPKDYATGKPMYEWELAQYGYGALHSLGYDQAKIDAEAAEKGISSKQHIKNILYQVIHDYSEMLAKTVYEAGVPRTKIFTHTVSCQTTLNNESTFYPPIWTAVNDYSTPGYTMSPVTCKYDLKKMKQQLFEADPNFNEFACAEGYAAGLDTVAKCDAYFKEMFENGARNVTAFGYPDVGVPVFEFRRDPDFPYIISTNNWLRGDLQ</sequence>
<evidence type="ECO:0000313" key="2">
    <source>
        <dbReference type="EMBL" id="RXZ61809.1"/>
    </source>
</evidence>
<dbReference type="RefSeq" id="WP_129224849.1">
    <property type="nucleotide sequence ID" value="NZ_SDOZ01000002.1"/>
</dbReference>
<protein>
    <submittedName>
        <fullName evidence="2">Uncharacterized protein</fullName>
    </submittedName>
</protein>
<keyword evidence="3" id="KW-1185">Reference proteome</keyword>
<dbReference type="Proteomes" id="UP000291269">
    <property type="component" value="Unassembled WGS sequence"/>
</dbReference>
<proteinExistence type="predicted"/>
<accession>A0A4Q2KCQ9</accession>